<dbReference type="EMBL" id="MJEA01000003">
    <property type="protein sequence ID" value="OQO70668.1"/>
    <property type="molecule type" value="Genomic_DNA"/>
</dbReference>
<dbReference type="OrthoDB" id="9964382at2"/>
<dbReference type="RefSeq" id="WP_081182952.1">
    <property type="nucleotide sequence ID" value="NZ_MJEA01000003.1"/>
</dbReference>
<proteinExistence type="predicted"/>
<organism evidence="2 3">
    <name type="scientific">Enterococcus villorum</name>
    <dbReference type="NCBI Taxonomy" id="112904"/>
    <lineage>
        <taxon>Bacteria</taxon>
        <taxon>Bacillati</taxon>
        <taxon>Bacillota</taxon>
        <taxon>Bacilli</taxon>
        <taxon>Lactobacillales</taxon>
        <taxon>Enterococcaceae</taxon>
        <taxon>Enterococcus</taxon>
    </lineage>
</organism>
<reference evidence="2 3" key="1">
    <citation type="journal article" date="2017" name="BMC Microbiol.">
        <title>Comparative genomics of Enterococcus spp. isolated from bovine feces.</title>
        <authorList>
            <person name="Beukers A.G."/>
            <person name="Zaheer R."/>
            <person name="Goji N."/>
            <person name="Amoako K.K."/>
            <person name="Chaves A.V."/>
            <person name="Ward M.P."/>
            <person name="McAllister T.A."/>
        </authorList>
    </citation>
    <scope>NUCLEOTIDE SEQUENCE [LARGE SCALE GENOMIC DNA]</scope>
    <source>
        <strain evidence="2 3">F1129D 143</strain>
    </source>
</reference>
<evidence type="ECO:0000256" key="1">
    <source>
        <dbReference type="SAM" id="MobiDB-lite"/>
    </source>
</evidence>
<feature type="compositionally biased region" description="Polar residues" evidence="1">
    <location>
        <begin position="55"/>
        <end position="65"/>
    </location>
</feature>
<sequence length="65" mass="7678">MSFWGFEQEPDEVVFMYANCQVRCLQEAARLEMKKRKARKNSFKKIKNSKGRSGENVQSAYNKKK</sequence>
<gene>
    <name evidence="2" type="ORF">BH747_04495</name>
</gene>
<dbReference type="AlphaFoldDB" id="A0A1V8YV24"/>
<accession>A0A1V8YV24</accession>
<comment type="caution">
    <text evidence="2">The sequence shown here is derived from an EMBL/GenBank/DDBJ whole genome shotgun (WGS) entry which is preliminary data.</text>
</comment>
<protein>
    <submittedName>
        <fullName evidence="2">Uncharacterized protein</fullName>
    </submittedName>
</protein>
<evidence type="ECO:0000313" key="2">
    <source>
        <dbReference type="EMBL" id="OQO70668.1"/>
    </source>
</evidence>
<feature type="compositionally biased region" description="Basic residues" evidence="1">
    <location>
        <begin position="36"/>
        <end position="50"/>
    </location>
</feature>
<feature type="region of interest" description="Disordered" evidence="1">
    <location>
        <begin position="36"/>
        <end position="65"/>
    </location>
</feature>
<evidence type="ECO:0000313" key="3">
    <source>
        <dbReference type="Proteomes" id="UP000192477"/>
    </source>
</evidence>
<name>A0A1V8YV24_9ENTE</name>
<dbReference type="Proteomes" id="UP000192477">
    <property type="component" value="Unassembled WGS sequence"/>
</dbReference>